<dbReference type="EMBL" id="AUPC02000349">
    <property type="protein sequence ID" value="POG61271.1"/>
    <property type="molecule type" value="Genomic_DNA"/>
</dbReference>
<organism evidence="2 3">
    <name type="scientific">Rhizophagus irregularis (strain DAOM 181602 / DAOM 197198 / MUCL 43194)</name>
    <name type="common">Arbuscular mycorrhizal fungus</name>
    <name type="synonym">Glomus intraradices</name>
    <dbReference type="NCBI Taxonomy" id="747089"/>
    <lineage>
        <taxon>Eukaryota</taxon>
        <taxon>Fungi</taxon>
        <taxon>Fungi incertae sedis</taxon>
        <taxon>Mucoromycota</taxon>
        <taxon>Glomeromycotina</taxon>
        <taxon>Glomeromycetes</taxon>
        <taxon>Glomerales</taxon>
        <taxon>Glomeraceae</taxon>
        <taxon>Rhizophagus</taxon>
    </lineage>
</organism>
<proteinExistence type="predicted"/>
<gene>
    <name evidence="2" type="ORF">GLOIN_2v1705087</name>
</gene>
<comment type="caution">
    <text evidence="2">The sequence shown here is derived from an EMBL/GenBank/DDBJ whole genome shotgun (WGS) entry which is preliminary data.</text>
</comment>
<evidence type="ECO:0000256" key="1">
    <source>
        <dbReference type="SAM" id="MobiDB-lite"/>
    </source>
</evidence>
<feature type="region of interest" description="Disordered" evidence="1">
    <location>
        <begin position="342"/>
        <end position="364"/>
    </location>
</feature>
<evidence type="ECO:0000313" key="2">
    <source>
        <dbReference type="EMBL" id="POG61271.1"/>
    </source>
</evidence>
<reference evidence="2 3" key="1">
    <citation type="journal article" date="2013" name="Proc. Natl. Acad. Sci. U.S.A.">
        <title>Genome of an arbuscular mycorrhizal fungus provides insight into the oldest plant symbiosis.</title>
        <authorList>
            <person name="Tisserant E."/>
            <person name="Malbreil M."/>
            <person name="Kuo A."/>
            <person name="Kohler A."/>
            <person name="Symeonidi A."/>
            <person name="Balestrini R."/>
            <person name="Charron P."/>
            <person name="Duensing N."/>
            <person name="Frei Dit Frey N."/>
            <person name="Gianinazzi-Pearson V."/>
            <person name="Gilbert L.B."/>
            <person name="Handa Y."/>
            <person name="Herr J.R."/>
            <person name="Hijri M."/>
            <person name="Koul R."/>
            <person name="Kawaguchi M."/>
            <person name="Krajinski F."/>
            <person name="Lammers P.J."/>
            <person name="Masclaux F.G."/>
            <person name="Murat C."/>
            <person name="Morin E."/>
            <person name="Ndikumana S."/>
            <person name="Pagni M."/>
            <person name="Petitpierre D."/>
            <person name="Requena N."/>
            <person name="Rosikiewicz P."/>
            <person name="Riley R."/>
            <person name="Saito K."/>
            <person name="San Clemente H."/>
            <person name="Shapiro H."/>
            <person name="van Tuinen D."/>
            <person name="Becard G."/>
            <person name="Bonfante P."/>
            <person name="Paszkowski U."/>
            <person name="Shachar-Hill Y.Y."/>
            <person name="Tuskan G.A."/>
            <person name="Young P.W."/>
            <person name="Sanders I.R."/>
            <person name="Henrissat B."/>
            <person name="Rensing S.A."/>
            <person name="Grigoriev I.V."/>
            <person name="Corradi N."/>
            <person name="Roux C."/>
            <person name="Martin F."/>
        </authorList>
    </citation>
    <scope>NUCLEOTIDE SEQUENCE [LARGE SCALE GENOMIC DNA]</scope>
    <source>
        <strain evidence="2 3">DAOM 197198</strain>
    </source>
</reference>
<dbReference type="VEuPathDB" id="FungiDB:RhiirFUN_010571"/>
<sequence>MEALVIDTEAWYEDANTNLRSLKRDVRRCMTESASYEKTMWERIETELEEINVKNLGFDHPICSGVLDIKSEPFTNMPGSVSDIFKEPFRKYKLEQNHDIMEACKEFIQNEESKINIDEPEELQDLTKRMLESMLKVWKSPKYDAYIKKGKSINEGSYVCEVLAPLLNIVMSDLPGNPIAWDIWGEEGSSASAILKGSRKIARRADYMMVAQFRKNAELEIVYLETGRPNSSQDKRDRDHKKLILFSNDSIDTTRNIKNLKKIFNQPSRRQNLTIFTINIAGDVIELYAMRKESGIYKYCLIEEATIPLHMTSPSAVYSLIHALMTLRTAVACTIHKILYSSDSGDSEHSSSEMVVTVTTPKNS</sequence>
<accession>A0A2P4P7B1</accession>
<dbReference type="Proteomes" id="UP000018888">
    <property type="component" value="Unassembled WGS sequence"/>
</dbReference>
<keyword evidence="3" id="KW-1185">Reference proteome</keyword>
<evidence type="ECO:0000313" key="3">
    <source>
        <dbReference type="Proteomes" id="UP000018888"/>
    </source>
</evidence>
<name>A0A2P4P7B1_RHIID</name>
<dbReference type="AlphaFoldDB" id="A0A2P4P7B1"/>
<protein>
    <submittedName>
        <fullName evidence="2">Uncharacterized protein</fullName>
    </submittedName>
</protein>
<reference evidence="2 3" key="2">
    <citation type="journal article" date="2018" name="New Phytol.">
        <title>High intraspecific genome diversity in the model arbuscular mycorrhizal symbiont Rhizophagus irregularis.</title>
        <authorList>
            <person name="Chen E.C.H."/>
            <person name="Morin E."/>
            <person name="Beaudet D."/>
            <person name="Noel J."/>
            <person name="Yildirir G."/>
            <person name="Ndikumana S."/>
            <person name="Charron P."/>
            <person name="St-Onge C."/>
            <person name="Giorgi J."/>
            <person name="Kruger M."/>
            <person name="Marton T."/>
            <person name="Ropars J."/>
            <person name="Grigoriev I.V."/>
            <person name="Hainaut M."/>
            <person name="Henrissat B."/>
            <person name="Roux C."/>
            <person name="Martin F."/>
            <person name="Corradi N."/>
        </authorList>
    </citation>
    <scope>NUCLEOTIDE SEQUENCE [LARGE SCALE GENOMIC DNA]</scope>
    <source>
        <strain evidence="2 3">DAOM 197198</strain>
    </source>
</reference>